<dbReference type="Gene3D" id="3.40.50.2300">
    <property type="match status" value="1"/>
</dbReference>
<sequence length="210" mass="23250">MKNQFYPALEAYVAEIIAQASQVPAERQALLLKLSDYLRRNAEKTVQLNFICTHNSRRSHLGQVWTAVAAAHYGLENIRCYSGGTEATAFNPRAVAALERAGFVIDNPGGENPRYAVHFSEDAAPVISWSKTFDDPANPTEDFAAIMTCSDADENCPYIPGAAFRLPLTYDDPKEADDTPEEAARYDERVQQIGREIFFAVKNSLGELAE</sequence>
<reference evidence="3" key="1">
    <citation type="submission" date="2020-08" db="EMBL/GenBank/DDBJ databases">
        <title>Lewinella bacteria from marine environments.</title>
        <authorList>
            <person name="Zhong Y."/>
        </authorList>
    </citation>
    <scope>NUCLEOTIDE SEQUENCE</scope>
    <source>
        <strain evidence="3">KCTC 42187</strain>
    </source>
</reference>
<comment type="caution">
    <text evidence="3">The sequence shown here is derived from an EMBL/GenBank/DDBJ whole genome shotgun (WGS) entry which is preliminary data.</text>
</comment>
<evidence type="ECO:0000313" key="4">
    <source>
        <dbReference type="Proteomes" id="UP000650081"/>
    </source>
</evidence>
<dbReference type="InterPro" id="IPR036196">
    <property type="entry name" value="Ptyr_pPase_sf"/>
</dbReference>
<dbReference type="SUPFAM" id="SSF52788">
    <property type="entry name" value="Phosphotyrosine protein phosphatases I"/>
    <property type="match status" value="1"/>
</dbReference>
<dbReference type="SMART" id="SM00226">
    <property type="entry name" value="LMWPc"/>
    <property type="match status" value="1"/>
</dbReference>
<dbReference type="InterPro" id="IPR023485">
    <property type="entry name" value="Ptyr_pPase"/>
</dbReference>
<dbReference type="GO" id="GO:0046685">
    <property type="term" value="P:response to arsenic-containing substance"/>
    <property type="evidence" value="ECO:0007669"/>
    <property type="project" value="UniProtKB-KW"/>
</dbReference>
<keyword evidence="1" id="KW-0059">Arsenical resistance</keyword>
<dbReference type="PANTHER" id="PTHR43428">
    <property type="entry name" value="ARSENATE REDUCTASE"/>
    <property type="match status" value="1"/>
</dbReference>
<dbReference type="PANTHER" id="PTHR43428:SF1">
    <property type="entry name" value="ARSENATE REDUCTASE"/>
    <property type="match status" value="1"/>
</dbReference>
<dbReference type="RefSeq" id="WP_187468810.1">
    <property type="nucleotide sequence ID" value="NZ_JACSIT010000154.1"/>
</dbReference>
<dbReference type="AlphaFoldDB" id="A0A923TAS8"/>
<gene>
    <name evidence="3" type="ORF">H9S92_21715</name>
</gene>
<proteinExistence type="predicted"/>
<dbReference type="Proteomes" id="UP000650081">
    <property type="component" value="Unassembled WGS sequence"/>
</dbReference>
<evidence type="ECO:0000256" key="1">
    <source>
        <dbReference type="ARBA" id="ARBA00022849"/>
    </source>
</evidence>
<name>A0A923TAS8_9BACT</name>
<keyword evidence="4" id="KW-1185">Reference proteome</keyword>
<accession>A0A923TAS8</accession>
<feature type="domain" description="Phosphotyrosine protein phosphatase I" evidence="2">
    <location>
        <begin position="46"/>
        <end position="201"/>
    </location>
</feature>
<evidence type="ECO:0000313" key="3">
    <source>
        <dbReference type="EMBL" id="MBC6996806.1"/>
    </source>
</evidence>
<dbReference type="EMBL" id="JACSIT010000154">
    <property type="protein sequence ID" value="MBC6996806.1"/>
    <property type="molecule type" value="Genomic_DNA"/>
</dbReference>
<organism evidence="3 4">
    <name type="scientific">Neolewinella lacunae</name>
    <dbReference type="NCBI Taxonomy" id="1517758"/>
    <lineage>
        <taxon>Bacteria</taxon>
        <taxon>Pseudomonadati</taxon>
        <taxon>Bacteroidota</taxon>
        <taxon>Saprospiria</taxon>
        <taxon>Saprospirales</taxon>
        <taxon>Lewinellaceae</taxon>
        <taxon>Neolewinella</taxon>
    </lineage>
</organism>
<evidence type="ECO:0000259" key="2">
    <source>
        <dbReference type="SMART" id="SM00226"/>
    </source>
</evidence>
<protein>
    <submittedName>
        <fullName evidence="3">Protein-tyrosine-phosphatase</fullName>
    </submittedName>
</protein>